<dbReference type="RefSeq" id="WP_345269632.1">
    <property type="nucleotide sequence ID" value="NZ_BAABHB010000009.1"/>
</dbReference>
<dbReference type="Gene3D" id="3.40.50.720">
    <property type="entry name" value="NAD(P)-binding Rossmann-like Domain"/>
    <property type="match status" value="1"/>
</dbReference>
<evidence type="ECO:0000313" key="2">
    <source>
        <dbReference type="EMBL" id="GAA4412289.1"/>
    </source>
</evidence>
<accession>A0ABP8KR21</accession>
<dbReference type="InterPro" id="IPR052711">
    <property type="entry name" value="Zinc_ADH-like"/>
</dbReference>
<dbReference type="PANTHER" id="PTHR45033:SF3">
    <property type="entry name" value="DEHYDROGENASE, PUTATIVE (AFU_ORTHOLOGUE AFUA_2G13270)-RELATED"/>
    <property type="match status" value="1"/>
</dbReference>
<reference evidence="3" key="1">
    <citation type="journal article" date="2019" name="Int. J. Syst. Evol. Microbiol.">
        <title>The Global Catalogue of Microorganisms (GCM) 10K type strain sequencing project: providing services to taxonomists for standard genome sequencing and annotation.</title>
        <authorList>
            <consortium name="The Broad Institute Genomics Platform"/>
            <consortium name="The Broad Institute Genome Sequencing Center for Infectious Disease"/>
            <person name="Wu L."/>
            <person name="Ma J."/>
        </authorList>
    </citation>
    <scope>NUCLEOTIDE SEQUENCE [LARGE SCALE GENOMIC DNA]</scope>
    <source>
        <strain evidence="3">JCM 17925</strain>
    </source>
</reference>
<proteinExistence type="predicted"/>
<sequence>MKAIILRDLHQPVELADMPQPKVDAGEVVVQLKAAALNHRDVYVQQGRYPGIKLPVILGSDGAGFVAEVGEGVNTQWLGKAVMINPGLHWGNNPAFYSPQFRILGMPDDGTFAEYIRINAQYIYPKPDYLSFEEAAAMPLGGVTAWRALMTRGRLQAGERVLITGIGGGVALLALQISLAAGAEVWVTSASAEKLRRAIALGAKGGVNYREADWAKTLMVQTGGGKAGYFDLIIDSAGGPGFAKLLDVAASGGRIVIYGGTAGNLTDLLAPRIFFKHLDIMGSTMGTGEEFAAMLEFIEANQVKPVIDTVYPLADTEAALRKMESATQYGKIGLSIA</sequence>
<dbReference type="PANTHER" id="PTHR45033">
    <property type="match status" value="1"/>
</dbReference>
<organism evidence="2 3">
    <name type="scientific">Nibrella viscosa</name>
    <dbReference type="NCBI Taxonomy" id="1084524"/>
    <lineage>
        <taxon>Bacteria</taxon>
        <taxon>Pseudomonadati</taxon>
        <taxon>Bacteroidota</taxon>
        <taxon>Cytophagia</taxon>
        <taxon>Cytophagales</taxon>
        <taxon>Spirosomataceae</taxon>
        <taxon>Nibrella</taxon>
    </lineage>
</organism>
<dbReference type="SMART" id="SM00829">
    <property type="entry name" value="PKS_ER"/>
    <property type="match status" value="1"/>
</dbReference>
<gene>
    <name evidence="2" type="ORF">GCM10023187_39190</name>
</gene>
<keyword evidence="3" id="KW-1185">Reference proteome</keyword>
<dbReference type="SUPFAM" id="SSF51735">
    <property type="entry name" value="NAD(P)-binding Rossmann-fold domains"/>
    <property type="match status" value="1"/>
</dbReference>
<dbReference type="InterPro" id="IPR036291">
    <property type="entry name" value="NAD(P)-bd_dom_sf"/>
</dbReference>
<dbReference type="Pfam" id="PF00107">
    <property type="entry name" value="ADH_zinc_N"/>
    <property type="match status" value="1"/>
</dbReference>
<dbReference type="InterPro" id="IPR011032">
    <property type="entry name" value="GroES-like_sf"/>
</dbReference>
<protein>
    <submittedName>
        <fullName evidence="2">Zinc-binding dehydrogenase</fullName>
    </submittedName>
</protein>
<dbReference type="EMBL" id="BAABHB010000009">
    <property type="protein sequence ID" value="GAA4412289.1"/>
    <property type="molecule type" value="Genomic_DNA"/>
</dbReference>
<comment type="caution">
    <text evidence="2">The sequence shown here is derived from an EMBL/GenBank/DDBJ whole genome shotgun (WGS) entry which is preliminary data.</text>
</comment>
<dbReference type="InterPro" id="IPR013149">
    <property type="entry name" value="ADH-like_C"/>
</dbReference>
<evidence type="ECO:0000259" key="1">
    <source>
        <dbReference type="SMART" id="SM00829"/>
    </source>
</evidence>
<dbReference type="InterPro" id="IPR013154">
    <property type="entry name" value="ADH-like_N"/>
</dbReference>
<dbReference type="Pfam" id="PF08240">
    <property type="entry name" value="ADH_N"/>
    <property type="match status" value="1"/>
</dbReference>
<evidence type="ECO:0000313" key="3">
    <source>
        <dbReference type="Proteomes" id="UP001500936"/>
    </source>
</evidence>
<dbReference type="InterPro" id="IPR020843">
    <property type="entry name" value="ER"/>
</dbReference>
<dbReference type="SUPFAM" id="SSF50129">
    <property type="entry name" value="GroES-like"/>
    <property type="match status" value="1"/>
</dbReference>
<dbReference type="Proteomes" id="UP001500936">
    <property type="component" value="Unassembled WGS sequence"/>
</dbReference>
<dbReference type="Gene3D" id="3.90.180.10">
    <property type="entry name" value="Medium-chain alcohol dehydrogenases, catalytic domain"/>
    <property type="match status" value="1"/>
</dbReference>
<name>A0ABP8KR21_9BACT</name>
<feature type="domain" description="Enoyl reductase (ER)" evidence="1">
    <location>
        <begin position="8"/>
        <end position="334"/>
    </location>
</feature>